<dbReference type="RefSeq" id="WP_024727403.1">
    <property type="nucleotide sequence ID" value="NZ_JACOOS010000005.1"/>
</dbReference>
<name>A0ABR7FPT6_9FIRM</name>
<sequence>MNRIDILNGIDAGCESSGFFDKSNLSFEVNKTVFQEGVESIRNYNPGFARVCGADMTREPVIGRIDGNEAKIWNAGFSKIGSVVTNPFKIMETNGGLGNEDRKERYFTDFEGNVIAKFSDENTRFEIGDRITSTLSEKDDQFFREKAGRTDMTYEEFKDTIIDDGIKNYADRLDRQSGGESKYLSGKISDLEDVISKYETTMEKLDIAATELYRSLGKENDADRIKALSREAYGIENLKATYSYSIDRLKEERQDVTLLKDKIDTYLNESKGQKFTVQEKFEIYLDKEKHAAGKQYFVHSLAERYEEVAEKFLEKREPEIKEFLEKYNELHEDKLSIGEDGRIYNEYGISNDGCYDSDMANPEKFEHGVVIRDDDEAGISELKEGCATKGFEDLESFKKESYDKEAMFEKVETNVSGEIKEAIVGNILRDAIDAVYIEKGPEELVRLYDEASKESKGDLEQAAINFTDKVLSSQEEIFEQKEKIESTKESLTANVKKAEEKYQAIVDYFGIFAKGDQNTYILAAKANMLKAYKDAGIDYRGRPVTKYDIFVANYRILDSDPISSFLTKVIIEKFVMPEVERIEKERMNESEVEKAREDRATEVEKNQNVYEDPTERFVNDLAENDIEKTEDQSEHVETPEAEKETVDVSLKEDTEKDQAGKDPADNPEVEERLIEADVDQEDDKKEDTNDIEEAEDPADQSEGALDTDSFEDDNNDVMESENKVDQADRSESETDDDKKVEDGDSIEHEKEEINVGEDEKESFEKPEDEENPEIEPETKTEDVQEDKEDVDSVQQPETDAESEHDVEADEDFDDKKDVLGQEEDNEENIEESGHDIVVQREEDKERADIGDDDISGKEDEDPEDGCKELQSEPDHKEDPKTIEENDYKDILNDYINESGKNLADVLYDLSDDEGTIDEDKLIDAFSDLLMKTEDGLTNESATGVADFLVDMASTSDEYGFTGFIDRIMEVAVEKMGTQELSREEMTSFIETYYDAISDSIEYKAEVGDFDRIQHSWDDNEPDYSYVFDDIMVQVDEDTLEMTYTPLNEEAANRLEDMQDLSDVADSIEAAIHEGFERLYGEEVADKIDYIAEYLYAGLNDQLGRDEYDMEDGLRLVADNISDVLGAIFHDYSSYSEDVLDIAQGNSEFDSYQEAFESRYEQTPEEVGLDAIANDLLEKYPLTEAIPEFGEDEKMDLDEATARELIMEAAAEDASIYDEEPFESEFDLTQNDLDAINEELMDWDE</sequence>
<keyword evidence="3" id="KW-1185">Reference proteome</keyword>
<evidence type="ECO:0000313" key="2">
    <source>
        <dbReference type="EMBL" id="MBC5677232.1"/>
    </source>
</evidence>
<feature type="compositionally biased region" description="Basic and acidic residues" evidence="1">
    <location>
        <begin position="864"/>
        <end position="883"/>
    </location>
</feature>
<feature type="compositionally biased region" description="Basic and acidic residues" evidence="1">
    <location>
        <begin position="625"/>
        <end position="675"/>
    </location>
</feature>
<reference evidence="2 3" key="1">
    <citation type="submission" date="2020-08" db="EMBL/GenBank/DDBJ databases">
        <title>Genome public.</title>
        <authorList>
            <person name="Liu C."/>
            <person name="Sun Q."/>
        </authorList>
    </citation>
    <scope>NUCLEOTIDE SEQUENCE [LARGE SCALE GENOMIC DNA]</scope>
    <source>
        <strain evidence="2 3">NSJ-7</strain>
    </source>
</reference>
<organism evidence="2 3">
    <name type="scientific">Anaerostipes hominis</name>
    <name type="common">ex Liu et al. 2021</name>
    <dbReference type="NCBI Taxonomy" id="2763018"/>
    <lineage>
        <taxon>Bacteria</taxon>
        <taxon>Bacillati</taxon>
        <taxon>Bacillota</taxon>
        <taxon>Clostridia</taxon>
        <taxon>Lachnospirales</taxon>
        <taxon>Lachnospiraceae</taxon>
        <taxon>Anaerostipes</taxon>
    </lineage>
</organism>
<feature type="compositionally biased region" description="Acidic residues" evidence="1">
    <location>
        <begin position="820"/>
        <end position="830"/>
    </location>
</feature>
<feature type="compositionally biased region" description="Basic and acidic residues" evidence="1">
    <location>
        <begin position="831"/>
        <end position="857"/>
    </location>
</feature>
<feature type="compositionally biased region" description="Basic and acidic residues" evidence="1">
    <location>
        <begin position="586"/>
        <end position="605"/>
    </location>
</feature>
<dbReference type="Proteomes" id="UP000635828">
    <property type="component" value="Unassembled WGS sequence"/>
</dbReference>
<feature type="compositionally biased region" description="Acidic residues" evidence="1">
    <location>
        <begin position="708"/>
        <end position="719"/>
    </location>
</feature>
<protein>
    <submittedName>
        <fullName evidence="2">Uncharacterized protein</fullName>
    </submittedName>
</protein>
<proteinExistence type="predicted"/>
<dbReference type="EMBL" id="JACOOS010000005">
    <property type="protein sequence ID" value="MBC5677232.1"/>
    <property type="molecule type" value="Genomic_DNA"/>
</dbReference>
<gene>
    <name evidence="2" type="ORF">H8S22_06300</name>
</gene>
<evidence type="ECO:0000313" key="3">
    <source>
        <dbReference type="Proteomes" id="UP000635828"/>
    </source>
</evidence>
<feature type="compositionally biased region" description="Basic and acidic residues" evidence="1">
    <location>
        <begin position="720"/>
        <end position="753"/>
    </location>
</feature>
<feature type="compositionally biased region" description="Acidic residues" evidence="1">
    <location>
        <begin position="798"/>
        <end position="812"/>
    </location>
</feature>
<feature type="region of interest" description="Disordered" evidence="1">
    <location>
        <begin position="586"/>
        <end position="883"/>
    </location>
</feature>
<feature type="compositionally biased region" description="Acidic residues" evidence="1">
    <location>
        <begin position="689"/>
        <end position="699"/>
    </location>
</feature>
<comment type="caution">
    <text evidence="2">The sequence shown here is derived from an EMBL/GenBank/DDBJ whole genome shotgun (WGS) entry which is preliminary data.</text>
</comment>
<evidence type="ECO:0000256" key="1">
    <source>
        <dbReference type="SAM" id="MobiDB-lite"/>
    </source>
</evidence>
<accession>A0ABR7FPT6</accession>
<feature type="compositionally biased region" description="Acidic residues" evidence="1">
    <location>
        <begin position="754"/>
        <end position="775"/>
    </location>
</feature>